<accession>A0A2T1DIM9</accession>
<sequence>MTSQFSKRVSMLNRSSFFLILLSLSLVDPSFAQTPQPPRSNSPASSSAPSPALPVDQGYLLGAGDKIKLDIFSVPEYSGDYQVLADGTLNLPLAGSVTVEGLTIKDASTAISKKFSEWLTRPIVTVSLVASRPINVAVSGEVTRPGSYTTTLTEGGIPTLTKMLQLAGGMSQSADLQRVQVLRRSSKGGAPQVRTVDLRQLLLTGDISQDLPLRDGDSIVVPASTAVNIDDANLIASSSFSVSTDQPLKIVVAGEVNRPGPHSIKSEAVPQTQTGGTAPTIGNKVQVPTVTRALQIAGGITQSANIREIEVRRRTKAGSDQVMKVNLFQLLQAGDSRQDISLQDGDRVIVPTAATLSPADATILARASFSPDAIVVNVVGEVAKPGTVQLPPNTTLNQALLAAGGFNTRAKKREVSFLRLNPNGTVDRRDIAINFNQGINEQSNPPLRNNDTIVVGKSGLAGIGDTLGTIFAPLSGFLGIFNIFR</sequence>
<dbReference type="Pfam" id="PF02563">
    <property type="entry name" value="Poly_export"/>
    <property type="match status" value="1"/>
</dbReference>
<evidence type="ECO:0000256" key="13">
    <source>
        <dbReference type="ARBA" id="ARBA00023237"/>
    </source>
</evidence>
<keyword evidence="9" id="KW-0406">Ion transport</keyword>
<evidence type="ECO:0000256" key="12">
    <source>
        <dbReference type="ARBA" id="ARBA00023139"/>
    </source>
</evidence>
<dbReference type="STRING" id="1920490.GCA_001895925_04147"/>
<comment type="caution">
    <text evidence="20">The sequence shown here is derived from an EMBL/GenBank/DDBJ whole genome shotgun (WGS) entry which is preliminary data.</text>
</comment>
<evidence type="ECO:0000256" key="2">
    <source>
        <dbReference type="ARBA" id="ARBA00009450"/>
    </source>
</evidence>
<evidence type="ECO:0000256" key="11">
    <source>
        <dbReference type="ARBA" id="ARBA00023136"/>
    </source>
</evidence>
<dbReference type="Gene3D" id="3.10.560.10">
    <property type="entry name" value="Outer membrane lipoprotein wza domain like"/>
    <property type="match status" value="3"/>
</dbReference>
<name>A0A2T1DIM9_9CYAN</name>
<dbReference type="GO" id="GO:0015159">
    <property type="term" value="F:polysaccharide transmembrane transporter activity"/>
    <property type="evidence" value="ECO:0007669"/>
    <property type="project" value="InterPro"/>
</dbReference>
<dbReference type="EMBL" id="PVWG01000006">
    <property type="protein sequence ID" value="PSB20348.1"/>
    <property type="molecule type" value="Genomic_DNA"/>
</dbReference>
<dbReference type="InterPro" id="IPR054765">
    <property type="entry name" value="SLBB_dom"/>
</dbReference>
<dbReference type="InterPro" id="IPR019554">
    <property type="entry name" value="Soluble_ligand-bd"/>
</dbReference>
<keyword evidence="12" id="KW-0564">Palmitate</keyword>
<organism evidence="20 21">
    <name type="scientific">Phormidesmis priestleyi ULC007</name>
    <dbReference type="NCBI Taxonomy" id="1920490"/>
    <lineage>
        <taxon>Bacteria</taxon>
        <taxon>Bacillati</taxon>
        <taxon>Cyanobacteriota</taxon>
        <taxon>Cyanophyceae</taxon>
        <taxon>Leptolyngbyales</taxon>
        <taxon>Leptolyngbyaceae</taxon>
        <taxon>Phormidesmis</taxon>
    </lineage>
</organism>
<dbReference type="GO" id="GO:0009279">
    <property type="term" value="C:cell outer membrane"/>
    <property type="evidence" value="ECO:0007669"/>
    <property type="project" value="UniProtKB-SubCell"/>
</dbReference>
<evidence type="ECO:0000313" key="20">
    <source>
        <dbReference type="EMBL" id="PSB20348.1"/>
    </source>
</evidence>
<evidence type="ECO:0000256" key="6">
    <source>
        <dbReference type="ARBA" id="ARBA00022692"/>
    </source>
</evidence>
<evidence type="ECO:0000256" key="5">
    <source>
        <dbReference type="ARBA" id="ARBA00022597"/>
    </source>
</evidence>
<dbReference type="Gene3D" id="3.30.1950.10">
    <property type="entry name" value="wza like domain"/>
    <property type="match status" value="1"/>
</dbReference>
<evidence type="ECO:0000256" key="1">
    <source>
        <dbReference type="ARBA" id="ARBA00004571"/>
    </source>
</evidence>
<feature type="region of interest" description="Disordered" evidence="15">
    <location>
        <begin position="32"/>
        <end position="51"/>
    </location>
</feature>
<keyword evidence="5" id="KW-0762">Sugar transport</keyword>
<evidence type="ECO:0000256" key="7">
    <source>
        <dbReference type="ARBA" id="ARBA00022729"/>
    </source>
</evidence>
<evidence type="ECO:0000256" key="3">
    <source>
        <dbReference type="ARBA" id="ARBA00022448"/>
    </source>
</evidence>
<evidence type="ECO:0000256" key="15">
    <source>
        <dbReference type="SAM" id="MobiDB-lite"/>
    </source>
</evidence>
<keyword evidence="21" id="KW-1185">Reference proteome</keyword>
<dbReference type="OrthoDB" id="9793939at2"/>
<evidence type="ECO:0000256" key="14">
    <source>
        <dbReference type="ARBA" id="ARBA00023288"/>
    </source>
</evidence>
<feature type="compositionally biased region" description="Low complexity" evidence="15">
    <location>
        <begin position="41"/>
        <end position="51"/>
    </location>
</feature>
<dbReference type="GO" id="GO:0046930">
    <property type="term" value="C:pore complex"/>
    <property type="evidence" value="ECO:0007669"/>
    <property type="project" value="UniProtKB-KW"/>
</dbReference>
<feature type="domain" description="Polysaccharide export protein N-terminal" evidence="17">
    <location>
        <begin position="54"/>
        <end position="128"/>
    </location>
</feature>
<comment type="subcellular location">
    <subcellularLocation>
        <location evidence="1">Cell outer membrane</location>
        <topology evidence="1">Multi-pass membrane protein</topology>
    </subcellularLocation>
</comment>
<feature type="region of interest" description="Disordered" evidence="15">
    <location>
        <begin position="261"/>
        <end position="283"/>
    </location>
</feature>
<dbReference type="Pfam" id="PF10531">
    <property type="entry name" value="SLBB"/>
    <property type="match status" value="1"/>
</dbReference>
<keyword evidence="14" id="KW-0449">Lipoprotein</keyword>
<evidence type="ECO:0000256" key="8">
    <source>
        <dbReference type="ARBA" id="ARBA00023047"/>
    </source>
</evidence>
<evidence type="ECO:0000259" key="19">
    <source>
        <dbReference type="Pfam" id="PF22461"/>
    </source>
</evidence>
<evidence type="ECO:0000313" key="21">
    <source>
        <dbReference type="Proteomes" id="UP000238634"/>
    </source>
</evidence>
<reference evidence="20 21" key="1">
    <citation type="submission" date="2018-02" db="EMBL/GenBank/DDBJ databases">
        <authorList>
            <person name="Cohen D.B."/>
            <person name="Kent A.D."/>
        </authorList>
    </citation>
    <scope>NUCLEOTIDE SEQUENCE [LARGE SCALE GENOMIC DNA]</scope>
    <source>
        <strain evidence="20 21">ULC007</strain>
    </source>
</reference>
<keyword evidence="7 16" id="KW-0732">Signal</keyword>
<keyword evidence="6" id="KW-0812">Transmembrane</keyword>
<evidence type="ECO:0000256" key="9">
    <source>
        <dbReference type="ARBA" id="ARBA00023065"/>
    </source>
</evidence>
<gene>
    <name evidence="20" type="ORF">C7B65_07860</name>
</gene>
<dbReference type="Pfam" id="PF22461">
    <property type="entry name" value="SLBB_2"/>
    <property type="match status" value="2"/>
</dbReference>
<comment type="similarity">
    <text evidence="2">Belongs to the BexD/CtrA/VexA family.</text>
</comment>
<feature type="signal peptide" evidence="16">
    <location>
        <begin position="1"/>
        <end position="32"/>
    </location>
</feature>
<dbReference type="AlphaFoldDB" id="A0A2T1DIM9"/>
<evidence type="ECO:0000256" key="16">
    <source>
        <dbReference type="SAM" id="SignalP"/>
    </source>
</evidence>
<evidence type="ECO:0000256" key="10">
    <source>
        <dbReference type="ARBA" id="ARBA00023114"/>
    </source>
</evidence>
<evidence type="ECO:0000259" key="17">
    <source>
        <dbReference type="Pfam" id="PF02563"/>
    </source>
</evidence>
<feature type="domain" description="SLBB" evidence="19">
    <location>
        <begin position="136"/>
        <end position="221"/>
    </location>
</feature>
<dbReference type="Proteomes" id="UP000238634">
    <property type="component" value="Unassembled WGS sequence"/>
</dbReference>
<feature type="domain" description="SLBB" evidence="19">
    <location>
        <begin position="289"/>
        <end position="350"/>
    </location>
</feature>
<keyword evidence="10" id="KW-0626">Porin</keyword>
<dbReference type="RefSeq" id="WP_073070270.1">
    <property type="nucleotide sequence ID" value="NZ_MPPI01000006.1"/>
</dbReference>
<dbReference type="GO" id="GO:0015288">
    <property type="term" value="F:porin activity"/>
    <property type="evidence" value="ECO:0007669"/>
    <property type="project" value="UniProtKB-KW"/>
</dbReference>
<keyword evidence="4" id="KW-1134">Transmembrane beta strand</keyword>
<feature type="chain" id="PRO_5015448969" evidence="16">
    <location>
        <begin position="33"/>
        <end position="485"/>
    </location>
</feature>
<keyword evidence="11" id="KW-0472">Membrane</keyword>
<keyword evidence="3" id="KW-0813">Transport</keyword>
<keyword evidence="13" id="KW-0998">Cell outer membrane</keyword>
<dbReference type="PANTHER" id="PTHR33619:SF3">
    <property type="entry name" value="POLYSACCHARIDE EXPORT PROTEIN GFCE-RELATED"/>
    <property type="match status" value="1"/>
</dbReference>
<proteinExistence type="inferred from homology"/>
<dbReference type="GO" id="GO:0006811">
    <property type="term" value="P:monoatomic ion transport"/>
    <property type="evidence" value="ECO:0007669"/>
    <property type="project" value="UniProtKB-KW"/>
</dbReference>
<dbReference type="PANTHER" id="PTHR33619">
    <property type="entry name" value="POLYSACCHARIDE EXPORT PROTEIN GFCE-RELATED"/>
    <property type="match status" value="1"/>
</dbReference>
<dbReference type="InterPro" id="IPR049712">
    <property type="entry name" value="Poly_export"/>
</dbReference>
<reference evidence="20 21" key="2">
    <citation type="submission" date="2018-03" db="EMBL/GenBank/DDBJ databases">
        <title>The ancient ancestry and fast evolution of plastids.</title>
        <authorList>
            <person name="Moore K.R."/>
            <person name="Magnabosco C."/>
            <person name="Momper L."/>
            <person name="Gold D.A."/>
            <person name="Bosak T."/>
            <person name="Fournier G.P."/>
        </authorList>
    </citation>
    <scope>NUCLEOTIDE SEQUENCE [LARGE SCALE GENOMIC DNA]</scope>
    <source>
        <strain evidence="20 21">ULC007</strain>
    </source>
</reference>
<keyword evidence="8" id="KW-0625">Polysaccharide transport</keyword>
<feature type="domain" description="Soluble ligand binding" evidence="18">
    <location>
        <begin position="375"/>
        <end position="426"/>
    </location>
</feature>
<evidence type="ECO:0000256" key="4">
    <source>
        <dbReference type="ARBA" id="ARBA00022452"/>
    </source>
</evidence>
<protein>
    <submittedName>
        <fullName evidence="20">Sugar ABC transporter substrate-binding protein</fullName>
    </submittedName>
</protein>
<evidence type="ECO:0000259" key="18">
    <source>
        <dbReference type="Pfam" id="PF10531"/>
    </source>
</evidence>
<dbReference type="InterPro" id="IPR003715">
    <property type="entry name" value="Poly_export_N"/>
</dbReference>